<keyword evidence="4" id="KW-0863">Zinc-finger</keyword>
<evidence type="ECO:0000256" key="1">
    <source>
        <dbReference type="ARBA" id="ARBA00022679"/>
    </source>
</evidence>
<reference evidence="9" key="1">
    <citation type="submission" date="2018-10" db="EMBL/GenBank/DDBJ databases">
        <title>Hidden diversity of soil giant viruses.</title>
        <authorList>
            <person name="Schulz F."/>
            <person name="Alteio L."/>
            <person name="Goudeau D."/>
            <person name="Ryan E.M."/>
            <person name="Malmstrom R.R."/>
            <person name="Blanchard J."/>
            <person name="Woyke T."/>
        </authorList>
    </citation>
    <scope>NUCLEOTIDE SEQUENCE</scope>
    <source>
        <strain evidence="9">TEV1</strain>
    </source>
</reference>
<keyword evidence="6" id="KW-0862">Zinc</keyword>
<dbReference type="Gene3D" id="1.20.120.1750">
    <property type="match status" value="1"/>
</dbReference>
<evidence type="ECO:0000256" key="3">
    <source>
        <dbReference type="ARBA" id="ARBA00022737"/>
    </source>
</evidence>
<evidence type="ECO:0000256" key="2">
    <source>
        <dbReference type="ARBA" id="ARBA00022723"/>
    </source>
</evidence>
<name>A0A3G4ZMI7_9VIRU</name>
<accession>A0A3G4ZMI7</accession>
<feature type="region of interest" description="Disordered" evidence="7">
    <location>
        <begin position="1"/>
        <end position="31"/>
    </location>
</feature>
<keyword evidence="5" id="KW-0833">Ubl conjugation pathway</keyword>
<evidence type="ECO:0000256" key="6">
    <source>
        <dbReference type="ARBA" id="ARBA00022833"/>
    </source>
</evidence>
<dbReference type="PANTHER" id="PTHR11685">
    <property type="entry name" value="RBR FAMILY RING FINGER AND IBR DOMAIN-CONTAINING"/>
    <property type="match status" value="1"/>
</dbReference>
<sequence length="448" mass="50911">MASASASASTSTSSPPLPTIPTYRVSTGPQHSKLGEVLQTIKRIKAQSALEEVRKFEDDIIERLVGLNNALKTVPKHRLQTKINQIDENISTWNRRVVKWVGKTQKHNVFPTINTKAHHYTGHVKELEHDHDDLDMFGEGSQCVLCSHKHGRHNSPCFVIPQSTCFDMLQKYVVDPSKWEIDTTRKFKKGDTLVDCRFMFDEASKNKATILNVLCITCPKKKTDHCKTTGVFCNEFISLGKMLQMLDTNQREQLTRNKFSEIKDLFRKVFEKQFPEIFPFCPNKGCQWACKSFSATVKLSDIDDENIDCSHCGGHHHVHGHKQTCPDPDCTTTFCSICKMSPYHDKDVCRGPIDADDENSALIRETTRPCPSCKFRTEKTQGCDHMSCIRCPTHWCWRCLQKLDKNTPYRHKCLKSGVVEGNIDESYDDDGWGNGDDGNDGNDSDDDD</sequence>
<feature type="region of interest" description="Disordered" evidence="7">
    <location>
        <begin position="425"/>
        <end position="448"/>
    </location>
</feature>
<dbReference type="GO" id="GO:0008270">
    <property type="term" value="F:zinc ion binding"/>
    <property type="evidence" value="ECO:0007669"/>
    <property type="project" value="UniProtKB-KW"/>
</dbReference>
<evidence type="ECO:0000256" key="4">
    <source>
        <dbReference type="ARBA" id="ARBA00022771"/>
    </source>
</evidence>
<dbReference type="InterPro" id="IPR044066">
    <property type="entry name" value="TRIAD_supradom"/>
</dbReference>
<feature type="compositionally biased region" description="Low complexity" evidence="7">
    <location>
        <begin position="1"/>
        <end position="14"/>
    </location>
</feature>
<keyword evidence="2" id="KW-0479">Metal-binding</keyword>
<evidence type="ECO:0000256" key="7">
    <source>
        <dbReference type="SAM" id="MobiDB-lite"/>
    </source>
</evidence>
<dbReference type="InterPro" id="IPR031127">
    <property type="entry name" value="E3_UB_ligase_RBR"/>
</dbReference>
<keyword evidence="3" id="KW-0677">Repeat</keyword>
<dbReference type="SUPFAM" id="SSF57850">
    <property type="entry name" value="RING/U-box"/>
    <property type="match status" value="1"/>
</dbReference>
<proteinExistence type="predicted"/>
<evidence type="ECO:0000259" key="8">
    <source>
        <dbReference type="PROSITE" id="PS51873"/>
    </source>
</evidence>
<dbReference type="Pfam" id="PF22191">
    <property type="entry name" value="IBR_1"/>
    <property type="match status" value="1"/>
</dbReference>
<organism evidence="9">
    <name type="scientific">Terrestrivirus sp</name>
    <dbReference type="NCBI Taxonomy" id="2487775"/>
    <lineage>
        <taxon>Viruses</taxon>
        <taxon>Varidnaviria</taxon>
        <taxon>Bamfordvirae</taxon>
        <taxon>Nucleocytoviricota</taxon>
        <taxon>Megaviricetes</taxon>
        <taxon>Imitervirales</taxon>
        <taxon>Mimiviridae</taxon>
        <taxon>Klosneuvirinae</taxon>
    </lineage>
</organism>
<dbReference type="GO" id="GO:0004842">
    <property type="term" value="F:ubiquitin-protein transferase activity"/>
    <property type="evidence" value="ECO:0007669"/>
    <property type="project" value="InterPro"/>
</dbReference>
<gene>
    <name evidence="9" type="ORF">Terrestrivirus4_113</name>
</gene>
<protein>
    <recommendedName>
        <fullName evidence="8">RING-type domain-containing protein</fullName>
    </recommendedName>
</protein>
<feature type="domain" description="RING-type" evidence="8">
    <location>
        <begin position="192"/>
        <end position="417"/>
    </location>
</feature>
<dbReference type="GO" id="GO:0016567">
    <property type="term" value="P:protein ubiquitination"/>
    <property type="evidence" value="ECO:0007669"/>
    <property type="project" value="InterPro"/>
</dbReference>
<dbReference type="PROSITE" id="PS51873">
    <property type="entry name" value="TRIAD"/>
    <property type="match status" value="1"/>
</dbReference>
<evidence type="ECO:0000313" key="9">
    <source>
        <dbReference type="EMBL" id="AYV76065.1"/>
    </source>
</evidence>
<dbReference type="EMBL" id="MK071982">
    <property type="protein sequence ID" value="AYV76065.1"/>
    <property type="molecule type" value="Genomic_DNA"/>
</dbReference>
<keyword evidence="1" id="KW-0808">Transferase</keyword>
<evidence type="ECO:0000256" key="5">
    <source>
        <dbReference type="ARBA" id="ARBA00022786"/>
    </source>
</evidence>